<dbReference type="Proteomes" id="UP000005622">
    <property type="component" value="Unassembled WGS sequence"/>
</dbReference>
<evidence type="ECO:0000259" key="2">
    <source>
        <dbReference type="Pfam" id="PF13878"/>
    </source>
</evidence>
<feature type="region of interest" description="Disordered" evidence="1">
    <location>
        <begin position="94"/>
        <end position="113"/>
    </location>
</feature>
<evidence type="ECO:0000313" key="4">
    <source>
        <dbReference type="EMBL" id="KFG25288.1"/>
    </source>
</evidence>
<keyword evidence="5" id="KW-1185">Reference proteome</keyword>
<reference evidence="4 5" key="3">
    <citation type="journal article" date="2014" name="Genome Announc.">
        <title>Genome Sequence of the Microsporidian Species Nematocida sp1 Strain ERTm6 (ATCC PRA-372).</title>
        <authorList>
            <person name="Bakowski M.A."/>
            <person name="Priest M."/>
            <person name="Young S."/>
            <person name="Cuomo C.A."/>
            <person name="Troemel E.R."/>
        </authorList>
    </citation>
    <scope>NUCLEOTIDE SEQUENCE [LARGE SCALE GENOMIC DNA]</scope>
    <source>
        <strain evidence="4 5">ERTm6</strain>
    </source>
</reference>
<protein>
    <recommendedName>
        <fullName evidence="2">N-acetyltransferase ESCO zinc-finger domain-containing protein</fullName>
    </recommendedName>
</protein>
<sequence>MKTFSRGKAFRINNILDAVPAPVPSPGKTILSFAQARDISQEYAGSKAPEEKEGILRKKTGKKDEKQLVLNLGQKMYTKCHTCGVIYSETTPSERRLHRKLHKKCFSPKQNHK</sequence>
<dbReference type="AlphaFoldDB" id="H8ZBX8"/>
<dbReference type="EMBL" id="JH604635">
    <property type="protein sequence ID" value="EHY65614.1"/>
    <property type="molecule type" value="Genomic_DNA"/>
</dbReference>
<dbReference type="InterPro" id="IPR028005">
    <property type="entry name" value="AcTrfase_ESCO_Znf_dom"/>
</dbReference>
<accession>H8ZBX8</accession>
<dbReference type="HOGENOM" id="CLU_2134164_0_0_1"/>
<feature type="domain" description="N-acetyltransferase ESCO zinc-finger" evidence="2">
    <location>
        <begin position="67"/>
        <end position="104"/>
    </location>
</feature>
<evidence type="ECO:0000313" key="5">
    <source>
        <dbReference type="Proteomes" id="UP000054524"/>
    </source>
</evidence>
<dbReference type="Proteomes" id="UP000054524">
    <property type="component" value="Unassembled WGS sequence"/>
</dbReference>
<dbReference type="Pfam" id="PF13878">
    <property type="entry name" value="zf-C2H2_3"/>
    <property type="match status" value="1"/>
</dbReference>
<name>H8ZBX8_NEMA1</name>
<reference evidence="3" key="1">
    <citation type="submission" date="2011-03" db="EMBL/GenBank/DDBJ databases">
        <title>The Genome Sequence of Nematocida sp1 strain ERTm2.</title>
        <authorList>
            <consortium name="The Broad Institute Genome Sequencing Platform"/>
            <consortium name="The Broad Institute Genome Sequencing Center for Infectious Disease"/>
            <person name="Cuomo C."/>
            <person name="Troemel E."/>
            <person name="Young S.K."/>
            <person name="Zeng Q."/>
            <person name="Gargeya S."/>
            <person name="Fitzgerald M."/>
            <person name="Haas B."/>
            <person name="Abouelleil A."/>
            <person name="Alvarado L."/>
            <person name="Arachchi H.M."/>
            <person name="Berlin A."/>
            <person name="Brown A."/>
            <person name="Chapman S.B."/>
            <person name="Chen Z."/>
            <person name="Dunbar C."/>
            <person name="Freedman E."/>
            <person name="Gearin G."/>
            <person name="Gellesch M."/>
            <person name="Goldberg J."/>
            <person name="Griggs A."/>
            <person name="Gujja S."/>
            <person name="Heilman E.R."/>
            <person name="Heiman D."/>
            <person name="Howarth C."/>
            <person name="Larson L."/>
            <person name="Lui A."/>
            <person name="MacDonald P.J.P."/>
            <person name="Mehta T."/>
            <person name="Montmayeur A."/>
            <person name="Murphy C."/>
            <person name="Neiman D."/>
            <person name="Pearson M."/>
            <person name="Priest M."/>
            <person name="Roberts A."/>
            <person name="Saif S."/>
            <person name="Shea T."/>
            <person name="Shenoy N."/>
            <person name="Sisk P."/>
            <person name="Stolte C."/>
            <person name="Sykes S."/>
            <person name="White J."/>
            <person name="Yandava C."/>
            <person name="Wortman J."/>
            <person name="Nusbaum C."/>
            <person name="Birren B."/>
        </authorList>
    </citation>
    <scope>NUCLEOTIDE SEQUENCE</scope>
    <source>
        <strain evidence="3">ERTm2</strain>
    </source>
</reference>
<feature type="compositionally biased region" description="Basic residues" evidence="1">
    <location>
        <begin position="96"/>
        <end position="113"/>
    </location>
</feature>
<proteinExistence type="predicted"/>
<organism evidence="3">
    <name type="scientific">Nematocida ausubeli (strain ATCC PRA-371 / ERTm2)</name>
    <name type="common">Nematode killer fungus</name>
    <dbReference type="NCBI Taxonomy" id="1913371"/>
    <lineage>
        <taxon>Eukaryota</taxon>
        <taxon>Fungi</taxon>
        <taxon>Fungi incertae sedis</taxon>
        <taxon>Microsporidia</taxon>
        <taxon>Nematocida</taxon>
    </lineage>
</organism>
<accession>A0A086IZH0</accession>
<dbReference type="EMBL" id="AKIJ01000005">
    <property type="protein sequence ID" value="KFG25288.1"/>
    <property type="molecule type" value="Genomic_DNA"/>
</dbReference>
<reference evidence="4" key="2">
    <citation type="submission" date="2012-10" db="EMBL/GenBank/DDBJ databases">
        <authorList>
            <consortium name="The Broad Institute Genome Sequencing Platform"/>
            <consortium name="The Broad Institute Genome Sequencing Center for Infectious Disease"/>
            <person name="Cuomo C."/>
            <person name="Troemel E."/>
            <person name="Walker B."/>
            <person name="Young S.K."/>
            <person name="Zeng Q."/>
            <person name="Gargeya S."/>
            <person name="Fitzgerald M."/>
            <person name="Haas B."/>
            <person name="Abouelleil A."/>
            <person name="Alvarado L."/>
            <person name="Arachchi H.M."/>
            <person name="Berlin A.M."/>
            <person name="Chapman S.B."/>
            <person name="Goldberg J."/>
            <person name="Griggs A."/>
            <person name="Gujja S."/>
            <person name="Hansen M."/>
            <person name="Howarth C."/>
            <person name="Imamovic A."/>
            <person name="Larimer J."/>
            <person name="McCowan C."/>
            <person name="Murphy C."/>
            <person name="Neiman D."/>
            <person name="Pearson M."/>
            <person name="Priest M."/>
            <person name="Roberts A."/>
            <person name="Saif S."/>
            <person name="Shea T."/>
            <person name="Sisk P."/>
            <person name="Sykes S."/>
            <person name="Wortman J."/>
            <person name="Nusbaum C."/>
            <person name="Birren B."/>
        </authorList>
    </citation>
    <scope>NUCLEOTIDE SEQUENCE</scope>
    <source>
        <strain evidence="4">ERTm6</strain>
    </source>
</reference>
<evidence type="ECO:0000313" key="3">
    <source>
        <dbReference type="EMBL" id="EHY65614.1"/>
    </source>
</evidence>
<dbReference type="OrthoDB" id="2186757at2759"/>
<gene>
    <name evidence="3" type="ORF">NERG_01221</name>
    <name evidence="4" type="ORF">NESG_02059</name>
</gene>
<evidence type="ECO:0000256" key="1">
    <source>
        <dbReference type="SAM" id="MobiDB-lite"/>
    </source>
</evidence>